<proteinExistence type="predicted"/>
<dbReference type="Gene3D" id="2.60.120.920">
    <property type="match status" value="2"/>
</dbReference>
<feature type="compositionally biased region" description="Basic and acidic residues" evidence="3">
    <location>
        <begin position="145"/>
        <end position="159"/>
    </location>
</feature>
<dbReference type="Pfam" id="PF13671">
    <property type="entry name" value="AAA_33"/>
    <property type="match status" value="1"/>
</dbReference>
<protein>
    <submittedName>
        <fullName evidence="5">Heterogeneous nuclear ribonucleoprotein U-like protein 1</fullName>
    </submittedName>
</protein>
<dbReference type="AlphaFoldDB" id="V5G290"/>
<sequence>MSSTIDPAKLKVVDLRSELSARGLDTKGNKAALVKRLKDALEQELKQDIPDTSIADTSTEDLDTSQCEERSQESPEKESTIASASETIELGKPKSETASERLSETNDSNLESSSKSAAPEIKVDHIEEPTFKIEAITPKEVNQMKMEENGEHSEQKENTKFVLSDEISEKAENQESSESKEQDAPKSDDLEQKGEKRRRTSNSPERSQRRRSRSPIKEDEPLLDNNKVQLSWYDSDLHLQLDKESFLSAKPLTEGAFGYAWAGVRATHGVSSGKVCYEVKLTEQIKWEDFSKYYEQRGGRDRYRTDHRKNQKRDKDKKDVEKKSEEKLKSENGQVKDEKSTEKEEKCLETDEKSTEKNEPTEEKENLSDKEDQTENIAEKVEDASTETVEKSKDVEHKTEKTDDKEMEVDTPEENKDLKEEQMDTTESKTETQPEPLPTHLFRVGWSLVTSSLQLGEEKFSYGYESTGKFVTDKQFTDYGITFEAGDVIGSFLNIDAENVTITYTVNGQIQPIATTIPKTDFPDEDFSLFPHVLSRNYAFEFNLGEREEPWFPIPSELEGYIFLSKIEDKVSGPVRPESRGECEVILMCGLPASGKSHWVKEHVTSNLDKKFTVLGNSNLLEKMTVSGEPLKRKFKGRWSSLMDKLQKSLNKLITIAALRRRNYIIDQTNVFPSAQRRKMRPFEGFKRRAVIVVVGDEEQARRQSLQEAQDGKDVPDSTILEMKAAMSLPEKGDWLEEVTYVELEESEAKEIVKKYNAAGKEAGYGSEKRFGRRDDRWQNRRNDFRGKNFRERSYHNQRYDSRGPRQGGWNNQRSGGNNWNRDRRNNRGPPSREWRGSGHDHGSRDVHSQGGNYNRHRPQGGNRGHGNWSGGNWSGQGWNQQAFGTGSGGYGGNQNWNNQWKYGGGSGGSGSGQQGYGSGYGNWNYYGQYGQQNWNSQK</sequence>
<feature type="region of interest" description="Disordered" evidence="3">
    <location>
        <begin position="45"/>
        <end position="225"/>
    </location>
</feature>
<dbReference type="Gene3D" id="3.40.50.300">
    <property type="entry name" value="P-loop containing nucleotide triphosphate hydrolases"/>
    <property type="match status" value="1"/>
</dbReference>
<feature type="region of interest" description="Disordered" evidence="3">
    <location>
        <begin position="774"/>
        <end position="892"/>
    </location>
</feature>
<dbReference type="SMART" id="SM00513">
    <property type="entry name" value="SAP"/>
    <property type="match status" value="1"/>
</dbReference>
<dbReference type="GO" id="GO:1990904">
    <property type="term" value="C:ribonucleoprotein complex"/>
    <property type="evidence" value="ECO:0007669"/>
    <property type="project" value="UniProtKB-KW"/>
</dbReference>
<feature type="region of interest" description="Disordered" evidence="3">
    <location>
        <begin position="298"/>
        <end position="437"/>
    </location>
</feature>
<dbReference type="InterPro" id="IPR003034">
    <property type="entry name" value="SAP_dom"/>
</dbReference>
<dbReference type="PROSITE" id="PS50800">
    <property type="entry name" value="SAP"/>
    <property type="match status" value="1"/>
</dbReference>
<dbReference type="InterPro" id="IPR035778">
    <property type="entry name" value="SPRY_hnRNP_U"/>
</dbReference>
<feature type="compositionally biased region" description="Basic and acidic residues" evidence="3">
    <location>
        <begin position="821"/>
        <end position="848"/>
    </location>
</feature>
<dbReference type="GO" id="GO:0003723">
    <property type="term" value="F:RNA binding"/>
    <property type="evidence" value="ECO:0007669"/>
    <property type="project" value="TreeGrafter"/>
</dbReference>
<dbReference type="SUPFAM" id="SSF52540">
    <property type="entry name" value="P-loop containing nucleoside triphosphate hydrolases"/>
    <property type="match status" value="1"/>
</dbReference>
<dbReference type="PANTHER" id="PTHR12381">
    <property type="entry name" value="HETEROGENEOUS NUCLEAR RIBONUCLEOPROTEIN U FAMILY MEMBER"/>
    <property type="match status" value="1"/>
</dbReference>
<dbReference type="EMBL" id="GALX01004341">
    <property type="protein sequence ID" value="JAB64125.1"/>
    <property type="molecule type" value="Transcribed_RNA"/>
</dbReference>
<feature type="compositionally biased region" description="Basic and acidic residues" evidence="3">
    <location>
        <begin position="313"/>
        <end position="404"/>
    </location>
</feature>
<dbReference type="Gene3D" id="1.10.720.30">
    <property type="entry name" value="SAP domain"/>
    <property type="match status" value="1"/>
</dbReference>
<keyword evidence="2" id="KW-0539">Nucleus</keyword>
<evidence type="ECO:0000259" key="4">
    <source>
        <dbReference type="PROSITE" id="PS50800"/>
    </source>
</evidence>
<evidence type="ECO:0000256" key="2">
    <source>
        <dbReference type="ARBA" id="ARBA00023242"/>
    </source>
</evidence>
<name>V5G290_ANOGL</name>
<feature type="compositionally biased region" description="Basic and acidic residues" evidence="3">
    <location>
        <begin position="89"/>
        <end position="104"/>
    </location>
</feature>
<comment type="subcellular location">
    <subcellularLocation>
        <location evidence="1">Nucleus</location>
    </subcellularLocation>
</comment>
<dbReference type="SUPFAM" id="SSF68906">
    <property type="entry name" value="SAP domain"/>
    <property type="match status" value="1"/>
</dbReference>
<evidence type="ECO:0000256" key="3">
    <source>
        <dbReference type="SAM" id="MobiDB-lite"/>
    </source>
</evidence>
<feature type="compositionally biased region" description="Basic and acidic residues" evidence="3">
    <location>
        <begin position="413"/>
        <end position="432"/>
    </location>
</feature>
<evidence type="ECO:0000256" key="1">
    <source>
        <dbReference type="ARBA" id="ARBA00004123"/>
    </source>
</evidence>
<feature type="compositionally biased region" description="Basic and acidic residues" evidence="3">
    <location>
        <begin position="121"/>
        <end position="131"/>
    </location>
</feature>
<dbReference type="InterPro" id="IPR013320">
    <property type="entry name" value="ConA-like_dom_sf"/>
</dbReference>
<dbReference type="CDD" id="cd12884">
    <property type="entry name" value="SPRY_hnRNP"/>
    <property type="match status" value="1"/>
</dbReference>
<dbReference type="GO" id="GO:0005634">
    <property type="term" value="C:nucleus"/>
    <property type="evidence" value="ECO:0007669"/>
    <property type="project" value="UniProtKB-SubCell"/>
</dbReference>
<feature type="compositionally biased region" description="Basic and acidic residues" evidence="3">
    <location>
        <begin position="167"/>
        <end position="194"/>
    </location>
</feature>
<keyword evidence="5" id="KW-0687">Ribonucleoprotein</keyword>
<reference evidence="5" key="1">
    <citation type="submission" date="2013-07" db="EMBL/GenBank/DDBJ databases">
        <title>Midgut Transcriptome Profiling of Anoplphora glabripennis, a Lignocellulose Degrading, Wood-Boring Cerambycid.</title>
        <authorList>
            <person name="Scully E.D."/>
            <person name="Hoover K."/>
            <person name="Carlson J.E."/>
            <person name="Tien M."/>
            <person name="Geib S.M."/>
        </authorList>
    </citation>
    <scope>NUCLEOTIDE SEQUENCE</scope>
</reference>
<dbReference type="InterPro" id="IPR027417">
    <property type="entry name" value="P-loop_NTPase"/>
</dbReference>
<dbReference type="SMART" id="SM00449">
    <property type="entry name" value="SPRY"/>
    <property type="match status" value="1"/>
</dbReference>
<feature type="compositionally biased region" description="Gly residues" evidence="3">
    <location>
        <begin position="862"/>
        <end position="875"/>
    </location>
</feature>
<dbReference type="PANTHER" id="PTHR12381:SF56">
    <property type="entry name" value="B30.2_SPRY DOMAIN-CONTAINING PROTEIN-RELATED"/>
    <property type="match status" value="1"/>
</dbReference>
<gene>
    <name evidence="5" type="primary">HNRL1</name>
</gene>
<dbReference type="GO" id="GO:0000380">
    <property type="term" value="P:alternative mRNA splicing, via spliceosome"/>
    <property type="evidence" value="ECO:0007669"/>
    <property type="project" value="TreeGrafter"/>
</dbReference>
<feature type="compositionally biased region" description="Basic and acidic residues" evidence="3">
    <location>
        <begin position="67"/>
        <end position="79"/>
    </location>
</feature>
<dbReference type="InterPro" id="IPR043136">
    <property type="entry name" value="B30.2/SPRY_sf"/>
</dbReference>
<accession>V5G290</accession>
<evidence type="ECO:0000313" key="5">
    <source>
        <dbReference type="EMBL" id="JAB64125.1"/>
    </source>
</evidence>
<feature type="compositionally biased region" description="Basic and acidic residues" evidence="3">
    <location>
        <begin position="774"/>
        <end position="804"/>
    </location>
</feature>
<organism evidence="5">
    <name type="scientific">Anoplophora glabripennis</name>
    <name type="common">Asian longhorn beetle</name>
    <name type="synonym">Anoplophora nobilis</name>
    <dbReference type="NCBI Taxonomy" id="217634"/>
    <lineage>
        <taxon>Eukaryota</taxon>
        <taxon>Metazoa</taxon>
        <taxon>Ecdysozoa</taxon>
        <taxon>Arthropoda</taxon>
        <taxon>Hexapoda</taxon>
        <taxon>Insecta</taxon>
        <taxon>Pterygota</taxon>
        <taxon>Neoptera</taxon>
        <taxon>Endopterygota</taxon>
        <taxon>Coleoptera</taxon>
        <taxon>Polyphaga</taxon>
        <taxon>Cucujiformia</taxon>
        <taxon>Chrysomeloidea</taxon>
        <taxon>Cerambycidae</taxon>
        <taxon>Lamiinae</taxon>
        <taxon>Lamiini</taxon>
        <taxon>Anoplophora</taxon>
    </lineage>
</organism>
<dbReference type="InterPro" id="IPR036361">
    <property type="entry name" value="SAP_dom_sf"/>
</dbReference>
<dbReference type="InterPro" id="IPR003877">
    <property type="entry name" value="SPRY_dom"/>
</dbReference>
<feature type="domain" description="SAP" evidence="4">
    <location>
        <begin position="7"/>
        <end position="41"/>
    </location>
</feature>
<dbReference type="Pfam" id="PF02037">
    <property type="entry name" value="SAP"/>
    <property type="match status" value="1"/>
</dbReference>
<feature type="compositionally biased region" description="Polar residues" evidence="3">
    <location>
        <begin position="105"/>
        <end position="116"/>
    </location>
</feature>
<dbReference type="SUPFAM" id="SSF49899">
    <property type="entry name" value="Concanavalin A-like lectins/glucanases"/>
    <property type="match status" value="1"/>
</dbReference>